<dbReference type="Proteomes" id="UP000198553">
    <property type="component" value="Unassembled WGS sequence"/>
</dbReference>
<name>A0A1H8BU08_9BACI</name>
<dbReference type="OrthoDB" id="2965336at2"/>
<evidence type="ECO:0000256" key="1">
    <source>
        <dbReference type="SAM" id="MobiDB-lite"/>
    </source>
</evidence>
<reference evidence="4" key="1">
    <citation type="submission" date="2016-10" db="EMBL/GenBank/DDBJ databases">
        <authorList>
            <person name="Varghese N."/>
            <person name="Submissions S."/>
        </authorList>
    </citation>
    <scope>NUCLEOTIDE SEQUENCE [LARGE SCALE GENOMIC DNA]</scope>
    <source>
        <strain evidence="4">B48,IBRC-M 10115,DSM 25386,CECT 8001</strain>
    </source>
</reference>
<keyword evidence="4" id="KW-1185">Reference proteome</keyword>
<keyword evidence="2" id="KW-0472">Membrane</keyword>
<dbReference type="EMBL" id="FOBW01000006">
    <property type="protein sequence ID" value="SEM86242.1"/>
    <property type="molecule type" value="Genomic_DNA"/>
</dbReference>
<evidence type="ECO:0000313" key="4">
    <source>
        <dbReference type="Proteomes" id="UP000198553"/>
    </source>
</evidence>
<dbReference type="STRING" id="930146.SAMN05192533_106160"/>
<evidence type="ECO:0000256" key="2">
    <source>
        <dbReference type="SAM" id="Phobius"/>
    </source>
</evidence>
<dbReference type="AlphaFoldDB" id="A0A1H8BU08"/>
<feature type="compositionally biased region" description="Low complexity" evidence="1">
    <location>
        <begin position="93"/>
        <end position="106"/>
    </location>
</feature>
<gene>
    <name evidence="3" type="ORF">SAMN05192533_106160</name>
</gene>
<keyword evidence="2" id="KW-0812">Transmembrane</keyword>
<keyword evidence="2" id="KW-1133">Transmembrane helix</keyword>
<evidence type="ECO:0008006" key="5">
    <source>
        <dbReference type="Google" id="ProtNLM"/>
    </source>
</evidence>
<sequence length="402" mass="45185">MRKRKLNDRELEELLRQLPKVSDPRHPSEIYQGLSLKKKKKRIPVWVIPGLATGAVLVLLFILSPTLTSWDNVANNSDHAELSVESTESPQESSRAADNADSNAMSPFSTEESLDNTIEETLTANEYEEPTAVYPDDLENNQIFTFSIPDPNAQLIVPVTVLVDKIEQKTWFDLYEETMVKLDEEEWGLSEYFPLEASMSYDEGNQSVNVDVAANHTYGYGSTAETIFTSILKESFPVEKVKKVTFTTDGQRGIELGNYGTISELQTEEGANQAYFFFYSGKEDRPYLVPSAEHFGTISEAFAKMRVDQEVLGLKASLPKDLVLEKSDGEGSGKTLYLKVSEDFSMDDDFLDSLEAIFLTARNFGYDFIRFENGNTEHVGPFDLSKELPLPVAPNKKMIELN</sequence>
<organism evidence="3 4">
    <name type="scientific">Mesobacillus persicus</name>
    <dbReference type="NCBI Taxonomy" id="930146"/>
    <lineage>
        <taxon>Bacteria</taxon>
        <taxon>Bacillati</taxon>
        <taxon>Bacillota</taxon>
        <taxon>Bacilli</taxon>
        <taxon>Bacillales</taxon>
        <taxon>Bacillaceae</taxon>
        <taxon>Mesobacillus</taxon>
    </lineage>
</organism>
<feature type="transmembrane region" description="Helical" evidence="2">
    <location>
        <begin position="43"/>
        <end position="63"/>
    </location>
</feature>
<evidence type="ECO:0000313" key="3">
    <source>
        <dbReference type="EMBL" id="SEM86242.1"/>
    </source>
</evidence>
<dbReference type="RefSeq" id="WP_090744678.1">
    <property type="nucleotide sequence ID" value="NZ_FOBW01000006.1"/>
</dbReference>
<protein>
    <recommendedName>
        <fullName evidence="5">Sporulation and spore germination</fullName>
    </recommendedName>
</protein>
<feature type="region of interest" description="Disordered" evidence="1">
    <location>
        <begin position="81"/>
        <end position="115"/>
    </location>
</feature>
<proteinExistence type="predicted"/>
<accession>A0A1H8BU08</accession>